<evidence type="ECO:0000256" key="5">
    <source>
        <dbReference type="ARBA" id="ARBA00022679"/>
    </source>
</evidence>
<dbReference type="RefSeq" id="WP_379050277.1">
    <property type="nucleotide sequence ID" value="NZ_CP095550.1"/>
</dbReference>
<evidence type="ECO:0000313" key="14">
    <source>
        <dbReference type="Proteomes" id="UP001597318"/>
    </source>
</evidence>
<comment type="catalytic activity">
    <reaction evidence="11">
        <text>S-methyl-5'-thioadenosine + phosphate = 5-(methylsulfanyl)-alpha-D-ribose 1-phosphate + adenine</text>
        <dbReference type="Rhea" id="RHEA:11852"/>
        <dbReference type="ChEBI" id="CHEBI:16708"/>
        <dbReference type="ChEBI" id="CHEBI:17509"/>
        <dbReference type="ChEBI" id="CHEBI:43474"/>
        <dbReference type="ChEBI" id="CHEBI:58533"/>
        <dbReference type="EC" id="2.4.2.28"/>
    </reaction>
    <physiologicalReaction direction="left-to-right" evidence="11">
        <dbReference type="Rhea" id="RHEA:11853"/>
    </physiologicalReaction>
</comment>
<dbReference type="NCBIfam" id="TIGR00726">
    <property type="entry name" value="peptidoglycan editing factor PgeF"/>
    <property type="match status" value="1"/>
</dbReference>
<accession>A0ABW5BS85</accession>
<evidence type="ECO:0000256" key="2">
    <source>
        <dbReference type="ARBA" id="ARBA00001947"/>
    </source>
</evidence>
<evidence type="ECO:0000256" key="1">
    <source>
        <dbReference type="ARBA" id="ARBA00000553"/>
    </source>
</evidence>
<keyword evidence="5" id="KW-0808">Transferase</keyword>
<reference evidence="14" key="1">
    <citation type="journal article" date="2019" name="Int. J. Syst. Evol. Microbiol.">
        <title>The Global Catalogue of Microorganisms (GCM) 10K type strain sequencing project: providing services to taxonomists for standard genome sequencing and annotation.</title>
        <authorList>
            <consortium name="The Broad Institute Genomics Platform"/>
            <consortium name="The Broad Institute Genome Sequencing Center for Infectious Disease"/>
            <person name="Wu L."/>
            <person name="Ma J."/>
        </authorList>
    </citation>
    <scope>NUCLEOTIDE SEQUENCE [LARGE SCALE GENOMIC DNA]</scope>
    <source>
        <strain evidence="14">CGMCC 1.15474</strain>
    </source>
</reference>
<comment type="function">
    <text evidence="3">Purine nucleoside enzyme that catalyzes the phosphorolysis of adenosine and inosine nucleosides, yielding D-ribose 1-phosphate and the respective free bases, adenine and hypoxanthine. Also catalyzes the phosphorolysis of S-methyl-5'-thioadenosine into adenine and S-methyl-5-thio-alpha-D-ribose 1-phosphate. Also has adenosine deaminase activity.</text>
</comment>
<evidence type="ECO:0000256" key="4">
    <source>
        <dbReference type="ARBA" id="ARBA00007353"/>
    </source>
</evidence>
<evidence type="ECO:0000256" key="7">
    <source>
        <dbReference type="ARBA" id="ARBA00022801"/>
    </source>
</evidence>
<dbReference type="SUPFAM" id="SSF64438">
    <property type="entry name" value="CNF1/YfiH-like putative cysteine hydrolases"/>
    <property type="match status" value="1"/>
</dbReference>
<evidence type="ECO:0000256" key="9">
    <source>
        <dbReference type="ARBA" id="ARBA00047989"/>
    </source>
</evidence>
<sequence length="278" mass="30651">MTANSFQLEDKMYLSVSPWDGLIKGLSVGFTTKNGGNSVEEFSSLNLGLHVNDQNEIVIKNRDQLAKALGFTLDNWVFAEQVHSNVIKKVTKESKGKGISVYTDGLTASDGIYTSEKGIMLSLCFADCVPLYFIAPEHSLIGLAHAGWKGTVKNIAGEMIIKWNKDEGVNLKDIKVAIGPAINDCCYIVDEKVISSIDKNILKEYPLPYNTVSEGQYKLNLPLLNKYYLLSAGIPDENIITSDLCTSCESGLFFSHRRDKGKTGRMLSFIGINEEAHL</sequence>
<keyword evidence="6" id="KW-0479">Metal-binding</keyword>
<evidence type="ECO:0000256" key="12">
    <source>
        <dbReference type="RuleBase" id="RU361274"/>
    </source>
</evidence>
<dbReference type="Pfam" id="PF02578">
    <property type="entry name" value="Cu-oxidase_4"/>
    <property type="match status" value="1"/>
</dbReference>
<evidence type="ECO:0000256" key="8">
    <source>
        <dbReference type="ARBA" id="ARBA00022833"/>
    </source>
</evidence>
<dbReference type="Gene3D" id="3.60.140.10">
    <property type="entry name" value="CNF1/YfiH-like putative cysteine hydrolases"/>
    <property type="match status" value="1"/>
</dbReference>
<evidence type="ECO:0000256" key="11">
    <source>
        <dbReference type="ARBA" id="ARBA00049893"/>
    </source>
</evidence>
<keyword evidence="14" id="KW-1185">Reference proteome</keyword>
<comment type="cofactor">
    <cofactor evidence="2">
        <name>Zn(2+)</name>
        <dbReference type="ChEBI" id="CHEBI:29105"/>
    </cofactor>
</comment>
<comment type="similarity">
    <text evidence="4 12">Belongs to the purine nucleoside phosphorylase YfiH/LACC1 family.</text>
</comment>
<dbReference type="InterPro" id="IPR038371">
    <property type="entry name" value="Cu_polyphenol_OxRdtase_sf"/>
</dbReference>
<evidence type="ECO:0000313" key="13">
    <source>
        <dbReference type="EMBL" id="MFD2212942.1"/>
    </source>
</evidence>
<dbReference type="EMBL" id="JBHUIK010000001">
    <property type="protein sequence ID" value="MFD2212942.1"/>
    <property type="molecule type" value="Genomic_DNA"/>
</dbReference>
<dbReference type="InterPro" id="IPR003730">
    <property type="entry name" value="Cu_polyphenol_OxRdtase"/>
</dbReference>
<gene>
    <name evidence="13" type="primary">pgeF</name>
    <name evidence="13" type="ORF">ACFSKK_04340</name>
</gene>
<keyword evidence="7" id="KW-0378">Hydrolase</keyword>
<protein>
    <recommendedName>
        <fullName evidence="12">Purine nucleoside phosphorylase</fullName>
    </recommendedName>
</protein>
<dbReference type="Proteomes" id="UP001597318">
    <property type="component" value="Unassembled WGS sequence"/>
</dbReference>
<proteinExistence type="inferred from homology"/>
<keyword evidence="8" id="KW-0862">Zinc</keyword>
<dbReference type="PANTHER" id="PTHR30616:SF2">
    <property type="entry name" value="PURINE NUCLEOSIDE PHOSPHORYLASE LACC1"/>
    <property type="match status" value="1"/>
</dbReference>
<dbReference type="CDD" id="cd16833">
    <property type="entry name" value="YfiH"/>
    <property type="match status" value="1"/>
</dbReference>
<evidence type="ECO:0000256" key="6">
    <source>
        <dbReference type="ARBA" id="ARBA00022723"/>
    </source>
</evidence>
<dbReference type="InterPro" id="IPR011324">
    <property type="entry name" value="Cytotoxic_necrot_fac-like_cat"/>
</dbReference>
<comment type="catalytic activity">
    <reaction evidence="9">
        <text>adenosine + H2O + H(+) = inosine + NH4(+)</text>
        <dbReference type="Rhea" id="RHEA:24408"/>
        <dbReference type="ChEBI" id="CHEBI:15377"/>
        <dbReference type="ChEBI" id="CHEBI:15378"/>
        <dbReference type="ChEBI" id="CHEBI:16335"/>
        <dbReference type="ChEBI" id="CHEBI:17596"/>
        <dbReference type="ChEBI" id="CHEBI:28938"/>
        <dbReference type="EC" id="3.5.4.4"/>
    </reaction>
    <physiologicalReaction direction="left-to-right" evidence="9">
        <dbReference type="Rhea" id="RHEA:24409"/>
    </physiologicalReaction>
</comment>
<dbReference type="PANTHER" id="PTHR30616">
    <property type="entry name" value="UNCHARACTERIZED PROTEIN YFIH"/>
    <property type="match status" value="1"/>
</dbReference>
<organism evidence="13 14">
    <name type="scientific">Metabacillus endolithicus</name>
    <dbReference type="NCBI Taxonomy" id="1535204"/>
    <lineage>
        <taxon>Bacteria</taxon>
        <taxon>Bacillati</taxon>
        <taxon>Bacillota</taxon>
        <taxon>Bacilli</taxon>
        <taxon>Bacillales</taxon>
        <taxon>Bacillaceae</taxon>
        <taxon>Metabacillus</taxon>
    </lineage>
</organism>
<evidence type="ECO:0000256" key="3">
    <source>
        <dbReference type="ARBA" id="ARBA00003215"/>
    </source>
</evidence>
<name>A0ABW5BS85_9BACI</name>
<comment type="catalytic activity">
    <reaction evidence="1">
        <text>inosine + phosphate = alpha-D-ribose 1-phosphate + hypoxanthine</text>
        <dbReference type="Rhea" id="RHEA:27646"/>
        <dbReference type="ChEBI" id="CHEBI:17368"/>
        <dbReference type="ChEBI" id="CHEBI:17596"/>
        <dbReference type="ChEBI" id="CHEBI:43474"/>
        <dbReference type="ChEBI" id="CHEBI:57720"/>
        <dbReference type="EC" id="2.4.2.1"/>
    </reaction>
    <physiologicalReaction direction="left-to-right" evidence="1">
        <dbReference type="Rhea" id="RHEA:27647"/>
    </physiologicalReaction>
</comment>
<comment type="catalytic activity">
    <reaction evidence="10">
        <text>adenosine + phosphate = alpha-D-ribose 1-phosphate + adenine</text>
        <dbReference type="Rhea" id="RHEA:27642"/>
        <dbReference type="ChEBI" id="CHEBI:16335"/>
        <dbReference type="ChEBI" id="CHEBI:16708"/>
        <dbReference type="ChEBI" id="CHEBI:43474"/>
        <dbReference type="ChEBI" id="CHEBI:57720"/>
        <dbReference type="EC" id="2.4.2.1"/>
    </reaction>
    <physiologicalReaction direction="left-to-right" evidence="10">
        <dbReference type="Rhea" id="RHEA:27643"/>
    </physiologicalReaction>
</comment>
<evidence type="ECO:0000256" key="10">
    <source>
        <dbReference type="ARBA" id="ARBA00048968"/>
    </source>
</evidence>
<comment type="caution">
    <text evidence="13">The sequence shown here is derived from an EMBL/GenBank/DDBJ whole genome shotgun (WGS) entry which is preliminary data.</text>
</comment>